<protein>
    <submittedName>
        <fullName evidence="1">Tetratricopeptide repeat protein</fullName>
    </submittedName>
</protein>
<dbReference type="AlphaFoldDB" id="A0A9Q7E6T4"/>
<dbReference type="RefSeq" id="WP_006264801.1">
    <property type="nucleotide sequence ID" value="NZ_CP068108.1"/>
</dbReference>
<dbReference type="InterPro" id="IPR011990">
    <property type="entry name" value="TPR-like_helical_dom_sf"/>
</dbReference>
<dbReference type="Pfam" id="PF14559">
    <property type="entry name" value="TPR_19"/>
    <property type="match status" value="1"/>
</dbReference>
<name>A0A9Q7E6T4_MYROD</name>
<sequence length="121" mass="14403">MRTLILLFFLWGSFASWGQSKQEKLIDQYLTQGAYRYHYTQAQYYLDKALIEYPKFSDAQYYKGMCFLAQNNKTEAQNIMLKAQENAKQGYSINEDDAYYESYPYQVNWHMAQWTIPQGTP</sequence>
<reference evidence="1 2" key="1">
    <citation type="submission" date="2021-01" db="EMBL/GenBank/DDBJ databases">
        <title>FDA dAtabase for Regulatory Grade micrObial Sequences (FDA-ARGOS): Supporting development and validation of Infectious Disease Dx tests.</title>
        <authorList>
            <person name="Sproer C."/>
            <person name="Gronow S."/>
            <person name="Severitt S."/>
            <person name="Schroder I."/>
            <person name="Tallon L."/>
            <person name="Sadzewicz L."/>
            <person name="Zhao X."/>
            <person name="Boylan J."/>
            <person name="Ott S."/>
            <person name="Bowen H."/>
            <person name="Vavikolanu K."/>
            <person name="Mehta A."/>
            <person name="Aluvathingal J."/>
            <person name="Nadendla S."/>
            <person name="Lowell S."/>
            <person name="Myers T."/>
            <person name="Yan Y."/>
            <person name="Sichtig H."/>
        </authorList>
    </citation>
    <scope>NUCLEOTIDE SEQUENCE [LARGE SCALE GENOMIC DNA]</scope>
    <source>
        <strain evidence="1 2">FDAARGOS_1131</strain>
    </source>
</reference>
<organism evidence="1 2">
    <name type="scientific">Myroides odoratus</name>
    <name type="common">Flavobacterium odoratum</name>
    <dbReference type="NCBI Taxonomy" id="256"/>
    <lineage>
        <taxon>Bacteria</taxon>
        <taxon>Pseudomonadati</taxon>
        <taxon>Bacteroidota</taxon>
        <taxon>Flavobacteriia</taxon>
        <taxon>Flavobacteriales</taxon>
        <taxon>Flavobacteriaceae</taxon>
        <taxon>Myroides</taxon>
    </lineage>
</organism>
<dbReference type="EMBL" id="CP068108">
    <property type="protein sequence ID" value="QQT98620.1"/>
    <property type="molecule type" value="Genomic_DNA"/>
</dbReference>
<proteinExistence type="predicted"/>
<dbReference type="Proteomes" id="UP000596202">
    <property type="component" value="Chromosome"/>
</dbReference>
<gene>
    <name evidence="1" type="ORF">I6I88_10330</name>
</gene>
<accession>A0A9Q7E6T4</accession>
<evidence type="ECO:0000313" key="2">
    <source>
        <dbReference type="Proteomes" id="UP000596202"/>
    </source>
</evidence>
<evidence type="ECO:0000313" key="1">
    <source>
        <dbReference type="EMBL" id="QQT98620.1"/>
    </source>
</evidence>
<dbReference type="SUPFAM" id="SSF48452">
    <property type="entry name" value="TPR-like"/>
    <property type="match status" value="1"/>
</dbReference>
<dbReference type="GeneID" id="93528054"/>
<dbReference type="OrthoDB" id="655905at2"/>